<keyword evidence="1" id="KW-0175">Coiled coil</keyword>
<protein>
    <submittedName>
        <fullName evidence="2">Uncharacterized protein</fullName>
    </submittedName>
</protein>
<evidence type="ECO:0000313" key="2">
    <source>
        <dbReference type="EMBL" id="SBS95807.1"/>
    </source>
</evidence>
<organism evidence="2 3">
    <name type="scientific">Plasmodium malariae</name>
    <dbReference type="NCBI Taxonomy" id="5858"/>
    <lineage>
        <taxon>Eukaryota</taxon>
        <taxon>Sar</taxon>
        <taxon>Alveolata</taxon>
        <taxon>Apicomplexa</taxon>
        <taxon>Aconoidasida</taxon>
        <taxon>Haemosporida</taxon>
        <taxon>Plasmodiidae</taxon>
        <taxon>Plasmodium</taxon>
        <taxon>Plasmodium (Plasmodium)</taxon>
    </lineage>
</organism>
<sequence length="66" mass="7516">MKKGTKKISSKKKAEKEILVKELKKLNGSIAEEQKNVEDLNSKFKSIEGSIFLGYHEIKVLLKLIN</sequence>
<accession>A0A1A8WS97</accession>
<feature type="coiled-coil region" evidence="1">
    <location>
        <begin position="16"/>
        <end position="50"/>
    </location>
</feature>
<proteinExistence type="predicted"/>
<evidence type="ECO:0000313" key="3">
    <source>
        <dbReference type="Proteomes" id="UP000078597"/>
    </source>
</evidence>
<dbReference type="Proteomes" id="UP000078597">
    <property type="component" value="Unassembled WGS sequence"/>
</dbReference>
<dbReference type="AlphaFoldDB" id="A0A1A8WS97"/>
<gene>
    <name evidence="2" type="ORF">PMALA_049450</name>
</gene>
<name>A0A1A8WS97_PLAMA</name>
<evidence type="ECO:0000256" key="1">
    <source>
        <dbReference type="SAM" id="Coils"/>
    </source>
</evidence>
<dbReference type="EMBL" id="FLQW01003499">
    <property type="protein sequence ID" value="SBS95807.1"/>
    <property type="molecule type" value="Genomic_DNA"/>
</dbReference>
<reference evidence="3" key="1">
    <citation type="submission" date="2016-05" db="EMBL/GenBank/DDBJ databases">
        <authorList>
            <person name="Naeem Raeece"/>
        </authorList>
    </citation>
    <scope>NUCLEOTIDE SEQUENCE [LARGE SCALE GENOMIC DNA]</scope>
</reference>